<dbReference type="InterPro" id="IPR029058">
    <property type="entry name" value="AB_hydrolase_fold"/>
</dbReference>
<dbReference type="GO" id="GO:0016787">
    <property type="term" value="F:hydrolase activity"/>
    <property type="evidence" value="ECO:0007669"/>
    <property type="project" value="UniProtKB-KW"/>
</dbReference>
<dbReference type="EMBL" id="JARJFB010000002">
    <property type="protein sequence ID" value="MEA0970091.1"/>
    <property type="molecule type" value="Genomic_DNA"/>
</dbReference>
<dbReference type="Gene3D" id="3.40.50.1820">
    <property type="entry name" value="alpha/beta hydrolase"/>
    <property type="match status" value="1"/>
</dbReference>
<dbReference type="InterPro" id="IPR022742">
    <property type="entry name" value="Hydrolase_4"/>
</dbReference>
<reference evidence="3 4" key="1">
    <citation type="submission" date="2023-03" db="EMBL/GenBank/DDBJ databases">
        <title>Host association and intracellularity evolved multiple times independently in the Rickettsiales.</title>
        <authorList>
            <person name="Castelli M."/>
            <person name="Nardi T."/>
            <person name="Gammuto L."/>
            <person name="Bellinzona G."/>
            <person name="Sabaneyeva E."/>
            <person name="Potekhin A."/>
            <person name="Serra V."/>
            <person name="Petroni G."/>
            <person name="Sassera D."/>
        </authorList>
    </citation>
    <scope>NUCLEOTIDE SEQUENCE [LARGE SCALE GENOMIC DNA]</scope>
    <source>
        <strain evidence="3 4">Sr 2-6</strain>
    </source>
</reference>
<protein>
    <submittedName>
        <fullName evidence="3">Alpha/beta hydrolase</fullName>
    </submittedName>
</protein>
<dbReference type="PANTHER" id="PTHR16138">
    <property type="entry name" value="MYCOPHENOLIC ACID ACYL-GLUCURONIDE ESTERASE, MITOCHONDRIAL"/>
    <property type="match status" value="1"/>
</dbReference>
<dbReference type="RefSeq" id="WP_322775997.1">
    <property type="nucleotide sequence ID" value="NZ_JARJFB010000002.1"/>
</dbReference>
<evidence type="ECO:0000256" key="1">
    <source>
        <dbReference type="ARBA" id="ARBA00022801"/>
    </source>
</evidence>
<dbReference type="InterPro" id="IPR052382">
    <property type="entry name" value="ABHD10_acyl-thioesterase"/>
</dbReference>
<dbReference type="SUPFAM" id="SSF53474">
    <property type="entry name" value="alpha/beta-Hydrolases"/>
    <property type="match status" value="1"/>
</dbReference>
<comment type="caution">
    <text evidence="3">The sequence shown here is derived from an EMBL/GenBank/DDBJ whole genome shotgun (WGS) entry which is preliminary data.</text>
</comment>
<organism evidence="3 4">
    <name type="scientific">Candidatus Megaera venefica</name>
    <dbReference type="NCBI Taxonomy" id="2055910"/>
    <lineage>
        <taxon>Bacteria</taxon>
        <taxon>Pseudomonadati</taxon>
        <taxon>Pseudomonadota</taxon>
        <taxon>Alphaproteobacteria</taxon>
        <taxon>Rickettsiales</taxon>
        <taxon>Rickettsiaceae</taxon>
        <taxon>Candidatus Megaera</taxon>
    </lineage>
</organism>
<name>A0ABU5NA92_9RICK</name>
<dbReference type="PANTHER" id="PTHR16138:SF7">
    <property type="entry name" value="PALMITOYL-PROTEIN THIOESTERASE ABHD10, MITOCHONDRIAL"/>
    <property type="match status" value="1"/>
</dbReference>
<gene>
    <name evidence="3" type="ORF">Megvenef_00039</name>
</gene>
<evidence type="ECO:0000259" key="2">
    <source>
        <dbReference type="Pfam" id="PF12146"/>
    </source>
</evidence>
<dbReference type="Proteomes" id="UP001291687">
    <property type="component" value="Unassembled WGS sequence"/>
</dbReference>
<dbReference type="Pfam" id="PF12146">
    <property type="entry name" value="Hydrolase_4"/>
    <property type="match status" value="1"/>
</dbReference>
<keyword evidence="1 3" id="KW-0378">Hydrolase</keyword>
<evidence type="ECO:0000313" key="3">
    <source>
        <dbReference type="EMBL" id="MEA0970091.1"/>
    </source>
</evidence>
<accession>A0ABU5NA92</accession>
<proteinExistence type="predicted"/>
<evidence type="ECO:0000313" key="4">
    <source>
        <dbReference type="Proteomes" id="UP001291687"/>
    </source>
</evidence>
<keyword evidence="4" id="KW-1185">Reference proteome</keyword>
<feature type="domain" description="Serine aminopeptidase S33" evidence="2">
    <location>
        <begin position="27"/>
        <end position="134"/>
    </location>
</feature>
<sequence length="255" mass="28502">MNILHSNNEKTIAYHNHFVAKREAPCLIFHHGLMSSMNGDKALFVESYCKKKDYNFIRYDNYGHGASSGKFIDQTISSWLEGLLLVIEQLTTGQVILIGSSLGAWISILAGIVLPQRVAGIITISAAFDFTEELIWNGIGLEQKAKLKKDGTCEIGGANPDCSRKYPISLNLIEDARQHLLLNRNNIDITCPMHLIHGMQDIDVPYTISTRGAEKIKSNNVVIKLIKDGNHSLSRPSDLQLLCNSIEEIYPYFKN</sequence>